<dbReference type="PANTHER" id="PTHR12714:SF9">
    <property type="entry name" value="PROTEIN-S-ISOPRENYLCYSTEINE O-METHYLTRANSFERASE"/>
    <property type="match status" value="1"/>
</dbReference>
<keyword evidence="6" id="KW-0489">Methyltransferase</keyword>
<sequence>MALQEEFEKQGNWLFTYRSFLPIIILLIGTVFYLRTELYPETFFLEETPYEIYFERLCLFISLFGLVIRIYTVGHTSANTSGRNTTEQIADSINTTGIYSLVRHPLYLGNFFMWLGIALLCGNIWFVIIFCLFYWVYYERIMFAEEQFLRKKFGENYIEWSEKTPAFIPNLKFKNFVKPGLQFSWKKVLKKEKNGLAAVFLIFAFFDVIGELIERHTHFDYFLILVCIATFFLYLILKYLKKHTNILNESGR</sequence>
<keyword evidence="7" id="KW-1185">Reference proteome</keyword>
<dbReference type="OrthoDB" id="9809773at2"/>
<dbReference type="GO" id="GO:0032259">
    <property type="term" value="P:methylation"/>
    <property type="evidence" value="ECO:0007669"/>
    <property type="project" value="UniProtKB-KW"/>
</dbReference>
<dbReference type="Pfam" id="PF04191">
    <property type="entry name" value="PEMT"/>
    <property type="match status" value="1"/>
</dbReference>
<dbReference type="InterPro" id="IPR007318">
    <property type="entry name" value="Phopholipid_MeTrfase"/>
</dbReference>
<dbReference type="Proteomes" id="UP000192393">
    <property type="component" value="Unassembled WGS sequence"/>
</dbReference>
<organism evidence="6 7">
    <name type="scientific">Moheibacter sediminis</name>
    <dbReference type="NCBI Taxonomy" id="1434700"/>
    <lineage>
        <taxon>Bacteria</taxon>
        <taxon>Pseudomonadati</taxon>
        <taxon>Bacteroidota</taxon>
        <taxon>Flavobacteriia</taxon>
        <taxon>Flavobacteriales</taxon>
        <taxon>Weeksellaceae</taxon>
        <taxon>Moheibacter</taxon>
    </lineage>
</organism>
<dbReference type="EMBL" id="FWXS01000007">
    <property type="protein sequence ID" value="SMC75890.1"/>
    <property type="molecule type" value="Genomic_DNA"/>
</dbReference>
<evidence type="ECO:0000313" key="6">
    <source>
        <dbReference type="EMBL" id="SMC75890.1"/>
    </source>
</evidence>
<accession>A0A1W2BSD8</accession>
<keyword evidence="4 5" id="KW-0472">Membrane</keyword>
<dbReference type="GO" id="GO:0012505">
    <property type="term" value="C:endomembrane system"/>
    <property type="evidence" value="ECO:0007669"/>
    <property type="project" value="UniProtKB-SubCell"/>
</dbReference>
<feature type="transmembrane region" description="Helical" evidence="5">
    <location>
        <begin position="195"/>
        <end position="213"/>
    </location>
</feature>
<dbReference type="PANTHER" id="PTHR12714">
    <property type="entry name" value="PROTEIN-S ISOPRENYLCYSTEINE O-METHYLTRANSFERASE"/>
    <property type="match status" value="1"/>
</dbReference>
<feature type="transmembrane region" description="Helical" evidence="5">
    <location>
        <begin position="219"/>
        <end position="237"/>
    </location>
</feature>
<evidence type="ECO:0000256" key="1">
    <source>
        <dbReference type="ARBA" id="ARBA00004127"/>
    </source>
</evidence>
<comment type="subcellular location">
    <subcellularLocation>
        <location evidence="1">Endomembrane system</location>
        <topology evidence="1">Multi-pass membrane protein</topology>
    </subcellularLocation>
</comment>
<protein>
    <submittedName>
        <fullName evidence="6">Lipid A phosphate methyltransferase</fullName>
    </submittedName>
</protein>
<dbReference type="PROSITE" id="PS50244">
    <property type="entry name" value="S5A_REDUCTASE"/>
    <property type="match status" value="1"/>
</dbReference>
<keyword evidence="2 5" id="KW-0812">Transmembrane</keyword>
<evidence type="ECO:0000256" key="5">
    <source>
        <dbReference type="SAM" id="Phobius"/>
    </source>
</evidence>
<evidence type="ECO:0000256" key="3">
    <source>
        <dbReference type="ARBA" id="ARBA00022989"/>
    </source>
</evidence>
<gene>
    <name evidence="6" type="ORF">SAMN06296427_107100</name>
</gene>
<name>A0A1W2BSD8_9FLAO</name>
<evidence type="ECO:0000313" key="7">
    <source>
        <dbReference type="Proteomes" id="UP000192393"/>
    </source>
</evidence>
<evidence type="ECO:0000256" key="4">
    <source>
        <dbReference type="ARBA" id="ARBA00023136"/>
    </source>
</evidence>
<dbReference type="GO" id="GO:0008168">
    <property type="term" value="F:methyltransferase activity"/>
    <property type="evidence" value="ECO:0007669"/>
    <property type="project" value="UniProtKB-KW"/>
</dbReference>
<keyword evidence="6" id="KW-0808">Transferase</keyword>
<feature type="transmembrane region" description="Helical" evidence="5">
    <location>
        <begin position="54"/>
        <end position="72"/>
    </location>
</feature>
<evidence type="ECO:0000256" key="2">
    <source>
        <dbReference type="ARBA" id="ARBA00022692"/>
    </source>
</evidence>
<dbReference type="AlphaFoldDB" id="A0A1W2BSD8"/>
<feature type="transmembrane region" description="Helical" evidence="5">
    <location>
        <begin position="111"/>
        <end position="137"/>
    </location>
</feature>
<dbReference type="RefSeq" id="WP_084017780.1">
    <property type="nucleotide sequence ID" value="NZ_FWXS01000007.1"/>
</dbReference>
<proteinExistence type="predicted"/>
<keyword evidence="3 5" id="KW-1133">Transmembrane helix</keyword>
<dbReference type="Gene3D" id="1.20.120.1630">
    <property type="match status" value="1"/>
</dbReference>
<reference evidence="6 7" key="1">
    <citation type="submission" date="2017-04" db="EMBL/GenBank/DDBJ databases">
        <authorList>
            <person name="Afonso C.L."/>
            <person name="Miller P.J."/>
            <person name="Scott M.A."/>
            <person name="Spackman E."/>
            <person name="Goraichik I."/>
            <person name="Dimitrov K.M."/>
            <person name="Suarez D.L."/>
            <person name="Swayne D.E."/>
        </authorList>
    </citation>
    <scope>NUCLEOTIDE SEQUENCE [LARGE SCALE GENOMIC DNA]</scope>
    <source>
        <strain evidence="6 7">CGMCC 1.12708</strain>
    </source>
</reference>
<dbReference type="STRING" id="1434700.SAMN06296427_107100"/>
<feature type="transmembrane region" description="Helical" evidence="5">
    <location>
        <begin position="15"/>
        <end position="34"/>
    </location>
</feature>